<sequence length="119" mass="13986">MFEELLKAKPIELPEPKRPEEMNRSMEPDYYKYHRVLGHPLEKCFVFKEKVMDLAHQGSILVEKDKVAANYVTIIKPAELKAPDDLRENKLEPGKLWGDYRSDSDHEDLEESCHIYVEI</sequence>
<proteinExistence type="predicted"/>
<evidence type="ECO:0000313" key="2">
    <source>
        <dbReference type="EMBL" id="GAA0138742.1"/>
    </source>
</evidence>
<gene>
    <name evidence="2" type="ORF">LIER_42549</name>
</gene>
<reference evidence="2 3" key="1">
    <citation type="submission" date="2024-01" db="EMBL/GenBank/DDBJ databases">
        <title>The complete chloroplast genome sequence of Lithospermum erythrorhizon: insights into the phylogenetic relationship among Boraginaceae species and the maternal lineages of purple gromwells.</title>
        <authorList>
            <person name="Okada T."/>
            <person name="Watanabe K."/>
        </authorList>
    </citation>
    <scope>NUCLEOTIDE SEQUENCE [LARGE SCALE GENOMIC DNA]</scope>
</reference>
<accession>A0AAV3NHB5</accession>
<protein>
    <recommendedName>
        <fullName evidence="4">Retrotransposon gag protein</fullName>
    </recommendedName>
</protein>
<dbReference type="EMBL" id="BAABME010029911">
    <property type="protein sequence ID" value="GAA0138742.1"/>
    <property type="molecule type" value="Genomic_DNA"/>
</dbReference>
<organism evidence="2 3">
    <name type="scientific">Lithospermum erythrorhizon</name>
    <name type="common">Purple gromwell</name>
    <name type="synonym">Lithospermum officinale var. erythrorhizon</name>
    <dbReference type="NCBI Taxonomy" id="34254"/>
    <lineage>
        <taxon>Eukaryota</taxon>
        <taxon>Viridiplantae</taxon>
        <taxon>Streptophyta</taxon>
        <taxon>Embryophyta</taxon>
        <taxon>Tracheophyta</taxon>
        <taxon>Spermatophyta</taxon>
        <taxon>Magnoliopsida</taxon>
        <taxon>eudicotyledons</taxon>
        <taxon>Gunneridae</taxon>
        <taxon>Pentapetalae</taxon>
        <taxon>asterids</taxon>
        <taxon>lamiids</taxon>
        <taxon>Boraginales</taxon>
        <taxon>Boraginaceae</taxon>
        <taxon>Boraginoideae</taxon>
        <taxon>Lithospermeae</taxon>
        <taxon>Lithospermum</taxon>
    </lineage>
</organism>
<comment type="caution">
    <text evidence="2">The sequence shown here is derived from an EMBL/GenBank/DDBJ whole genome shotgun (WGS) entry which is preliminary data.</text>
</comment>
<dbReference type="AlphaFoldDB" id="A0AAV3NHB5"/>
<evidence type="ECO:0000313" key="3">
    <source>
        <dbReference type="Proteomes" id="UP001454036"/>
    </source>
</evidence>
<evidence type="ECO:0000256" key="1">
    <source>
        <dbReference type="SAM" id="MobiDB-lite"/>
    </source>
</evidence>
<dbReference type="Proteomes" id="UP001454036">
    <property type="component" value="Unassembled WGS sequence"/>
</dbReference>
<name>A0AAV3NHB5_LITER</name>
<keyword evidence="3" id="KW-1185">Reference proteome</keyword>
<evidence type="ECO:0008006" key="4">
    <source>
        <dbReference type="Google" id="ProtNLM"/>
    </source>
</evidence>
<feature type="region of interest" description="Disordered" evidence="1">
    <location>
        <begin position="1"/>
        <end position="23"/>
    </location>
</feature>